<protein>
    <recommendedName>
        <fullName evidence="3">P-loop containing nucleoside triphosphate hydrolase protein</fullName>
    </recommendedName>
</protein>
<proteinExistence type="predicted"/>
<evidence type="ECO:0000313" key="2">
    <source>
        <dbReference type="Proteomes" id="UP001140453"/>
    </source>
</evidence>
<accession>A0A9W8YMK7</accession>
<dbReference type="OrthoDB" id="408152at2759"/>
<reference evidence="1" key="1">
    <citation type="submission" date="2022-10" db="EMBL/GenBank/DDBJ databases">
        <title>Tapping the CABI collections for fungal endophytes: first genome assemblies for Collariella, Neodidymelliopsis, Ascochyta clinopodiicola, Didymella pomorum, Didymosphaeria variabile, Neocosmospora piperis and Neocucurbitaria cava.</title>
        <authorList>
            <person name="Hill R."/>
        </authorList>
    </citation>
    <scope>NUCLEOTIDE SEQUENCE</scope>
    <source>
        <strain evidence="1">IMI 355082</strain>
    </source>
</reference>
<keyword evidence="2" id="KW-1185">Reference proteome</keyword>
<dbReference type="InterPro" id="IPR027417">
    <property type="entry name" value="P-loop_NTPase"/>
</dbReference>
<evidence type="ECO:0000313" key="1">
    <source>
        <dbReference type="EMBL" id="KAJ4388147.1"/>
    </source>
</evidence>
<name>A0A9W8YMK7_9PEZI</name>
<sequence>MDNKHRPTLVLSLGLPRTGTASIAAALRILGYQNVWHGVDGISNSSNWSVLNRAADATFPNLPSYTGQPFTRADWDEIWGPCEAITDSGSFFSAQLVQAYPEAKVILVERDVDKWFVSIEEGVFSALWGTVPDVFVGFVEPLIGSVAGPASRKHLLEFFGARDVDELRAKAKDGYKAHYRRMREMVPEERLLNFNIEEGREPLCSESEVKRAYDGNAQDSGN</sequence>
<dbReference type="EMBL" id="JAPEVB010000005">
    <property type="protein sequence ID" value="KAJ4388147.1"/>
    <property type="molecule type" value="Genomic_DNA"/>
</dbReference>
<comment type="caution">
    <text evidence="1">The sequence shown here is derived from an EMBL/GenBank/DDBJ whole genome shotgun (WGS) entry which is preliminary data.</text>
</comment>
<dbReference type="AlphaFoldDB" id="A0A9W8YMK7"/>
<dbReference type="PANTHER" id="PTHR36978:SF4">
    <property type="entry name" value="P-LOOP CONTAINING NUCLEOSIDE TRIPHOSPHATE HYDROLASE PROTEIN"/>
    <property type="match status" value="1"/>
</dbReference>
<dbReference type="Pfam" id="PF17784">
    <property type="entry name" value="Sulfotransfer_4"/>
    <property type="match status" value="1"/>
</dbReference>
<dbReference type="Proteomes" id="UP001140453">
    <property type="component" value="Unassembled WGS sequence"/>
</dbReference>
<dbReference type="SUPFAM" id="SSF52540">
    <property type="entry name" value="P-loop containing nucleoside triphosphate hydrolases"/>
    <property type="match status" value="1"/>
</dbReference>
<dbReference type="Gene3D" id="3.40.50.300">
    <property type="entry name" value="P-loop containing nucleotide triphosphate hydrolases"/>
    <property type="match status" value="1"/>
</dbReference>
<dbReference type="PANTHER" id="PTHR36978">
    <property type="entry name" value="P-LOOP CONTAINING NUCLEOTIDE TRIPHOSPHATE HYDROLASE"/>
    <property type="match status" value="1"/>
</dbReference>
<organism evidence="1 2">
    <name type="scientific">Gnomoniopsis smithogilvyi</name>
    <dbReference type="NCBI Taxonomy" id="1191159"/>
    <lineage>
        <taxon>Eukaryota</taxon>
        <taxon>Fungi</taxon>
        <taxon>Dikarya</taxon>
        <taxon>Ascomycota</taxon>
        <taxon>Pezizomycotina</taxon>
        <taxon>Sordariomycetes</taxon>
        <taxon>Sordariomycetidae</taxon>
        <taxon>Diaporthales</taxon>
        <taxon>Gnomoniaceae</taxon>
        <taxon>Gnomoniopsis</taxon>
    </lineage>
</organism>
<gene>
    <name evidence="1" type="ORF">N0V93_008753</name>
</gene>
<dbReference type="InterPro" id="IPR040632">
    <property type="entry name" value="Sulfotransfer_4"/>
</dbReference>
<evidence type="ECO:0008006" key="3">
    <source>
        <dbReference type="Google" id="ProtNLM"/>
    </source>
</evidence>